<evidence type="ECO:0008006" key="4">
    <source>
        <dbReference type="Google" id="ProtNLM"/>
    </source>
</evidence>
<name>A0ABV7HB90_9GAMM</name>
<keyword evidence="1" id="KW-0812">Transmembrane</keyword>
<organism evidence="2 3">
    <name type="scientific">Litoribrevibacter euphylliae</name>
    <dbReference type="NCBI Taxonomy" id="1834034"/>
    <lineage>
        <taxon>Bacteria</taxon>
        <taxon>Pseudomonadati</taxon>
        <taxon>Pseudomonadota</taxon>
        <taxon>Gammaproteobacteria</taxon>
        <taxon>Oceanospirillales</taxon>
        <taxon>Oceanospirillaceae</taxon>
        <taxon>Litoribrevibacter</taxon>
    </lineage>
</organism>
<accession>A0ABV7HB90</accession>
<dbReference type="EMBL" id="JBHRSZ010000004">
    <property type="protein sequence ID" value="MFC3151140.1"/>
    <property type="molecule type" value="Genomic_DNA"/>
</dbReference>
<comment type="caution">
    <text evidence="2">The sequence shown here is derived from an EMBL/GenBank/DDBJ whole genome shotgun (WGS) entry which is preliminary data.</text>
</comment>
<evidence type="ECO:0000313" key="2">
    <source>
        <dbReference type="EMBL" id="MFC3151140.1"/>
    </source>
</evidence>
<protein>
    <recommendedName>
        <fullName evidence="4">Preprotein translocase subunit YajC</fullName>
    </recommendedName>
</protein>
<reference evidence="3" key="1">
    <citation type="journal article" date="2019" name="Int. J. Syst. Evol. Microbiol.">
        <title>The Global Catalogue of Microorganisms (GCM) 10K type strain sequencing project: providing services to taxonomists for standard genome sequencing and annotation.</title>
        <authorList>
            <consortium name="The Broad Institute Genomics Platform"/>
            <consortium name="The Broad Institute Genome Sequencing Center for Infectious Disease"/>
            <person name="Wu L."/>
            <person name="Ma J."/>
        </authorList>
    </citation>
    <scope>NUCLEOTIDE SEQUENCE [LARGE SCALE GENOMIC DNA]</scope>
    <source>
        <strain evidence="3">KCTC 52438</strain>
    </source>
</reference>
<sequence length="187" mass="21272">MQVWMVGVGLAFLMIVGSILWIMPSKRDRRIAKLRQAAILRGIKVKLMKYPMINLSGRVEEGVIDAAAYAFKGIDEEEITAGWMLIKSYQSSAEQESDSAAPEGWAWYINQQALSDDIMSHVESFLRKHSEQVQALSVMTGSITIGWNEQGDISELDGFELWVKELRQLLTVYFKRLKDERVENIGE</sequence>
<dbReference type="Proteomes" id="UP001595476">
    <property type="component" value="Unassembled WGS sequence"/>
</dbReference>
<proteinExistence type="predicted"/>
<keyword evidence="1" id="KW-0472">Membrane</keyword>
<keyword evidence="1" id="KW-1133">Transmembrane helix</keyword>
<gene>
    <name evidence="2" type="ORF">ACFOEK_08875</name>
</gene>
<evidence type="ECO:0000256" key="1">
    <source>
        <dbReference type="SAM" id="Phobius"/>
    </source>
</evidence>
<dbReference type="RefSeq" id="WP_386719352.1">
    <property type="nucleotide sequence ID" value="NZ_JBHRSZ010000004.1"/>
</dbReference>
<evidence type="ECO:0000313" key="3">
    <source>
        <dbReference type="Proteomes" id="UP001595476"/>
    </source>
</evidence>
<feature type="transmembrane region" description="Helical" evidence="1">
    <location>
        <begin position="6"/>
        <end position="23"/>
    </location>
</feature>
<keyword evidence="3" id="KW-1185">Reference proteome</keyword>